<evidence type="ECO:0000313" key="3">
    <source>
        <dbReference type="EMBL" id="SNQ50427.1"/>
    </source>
</evidence>
<dbReference type="EMBL" id="FZMO01000401">
    <property type="protein sequence ID" value="SNQ50427.1"/>
    <property type="molecule type" value="Genomic_DNA"/>
</dbReference>
<evidence type="ECO:0000256" key="2">
    <source>
        <dbReference type="SAM" id="Phobius"/>
    </source>
</evidence>
<proteinExistence type="predicted"/>
<feature type="transmembrane region" description="Helical" evidence="2">
    <location>
        <begin position="222"/>
        <end position="240"/>
    </location>
</feature>
<feature type="transmembrane region" description="Helical" evidence="2">
    <location>
        <begin position="183"/>
        <end position="202"/>
    </location>
</feature>
<feature type="transmembrane region" description="Helical" evidence="2">
    <location>
        <begin position="160"/>
        <end position="178"/>
    </location>
</feature>
<keyword evidence="2" id="KW-1133">Transmembrane helix</keyword>
<dbReference type="InterPro" id="IPR007136">
    <property type="entry name" value="DUF347"/>
</dbReference>
<organism evidence="3 4">
    <name type="scientific">Frankia canadensis</name>
    <dbReference type="NCBI Taxonomy" id="1836972"/>
    <lineage>
        <taxon>Bacteria</taxon>
        <taxon>Bacillati</taxon>
        <taxon>Actinomycetota</taxon>
        <taxon>Actinomycetes</taxon>
        <taxon>Frankiales</taxon>
        <taxon>Frankiaceae</taxon>
        <taxon>Frankia</taxon>
    </lineage>
</organism>
<feature type="transmembrane region" description="Helical" evidence="2">
    <location>
        <begin position="69"/>
        <end position="88"/>
    </location>
</feature>
<name>A0A2I2KXN9_9ACTN</name>
<protein>
    <recommendedName>
        <fullName evidence="5">Membrane-anchored protein</fullName>
    </recommendedName>
</protein>
<dbReference type="AlphaFoldDB" id="A0A2I2KXN9"/>
<evidence type="ECO:0000256" key="1">
    <source>
        <dbReference type="SAM" id="MobiDB-lite"/>
    </source>
</evidence>
<sequence length="278" mass="29321">MRSLLPGREPLAPKVPQITALFWIIKVLSTGMGEATADWLAGISLVLAAAVGLLGFAAAMWLQLRARRYQAWIYWFAVVMLAVFGTMAADGPPIGHLGSAVLYALVLAVVLVRWRRAEGTLSIHSIVTRRREAYYWSTVLATFALGTALGDVTAGDLHLGYLPSGLLFAGVITLPVLARRWGVLGEVGAFWAAYIVTRPLGASFADWLGKPARRGGVGLGDGTVAAVATVLIVALVAWAARASARSRAGAPLPSTIDTVPLPRGPGPGPVPVTRRSQP</sequence>
<dbReference type="RefSeq" id="WP_101833737.1">
    <property type="nucleotide sequence ID" value="NZ_FZMO01000401.1"/>
</dbReference>
<feature type="transmembrane region" description="Helical" evidence="2">
    <location>
        <begin position="39"/>
        <end position="62"/>
    </location>
</feature>
<feature type="transmembrane region" description="Helical" evidence="2">
    <location>
        <begin position="133"/>
        <end position="154"/>
    </location>
</feature>
<reference evidence="3 4" key="1">
    <citation type="submission" date="2017-06" db="EMBL/GenBank/DDBJ databases">
        <authorList>
            <person name="Kim H.J."/>
            <person name="Triplett B.A."/>
        </authorList>
    </citation>
    <scope>NUCLEOTIDE SEQUENCE [LARGE SCALE GENOMIC DNA]</scope>
    <source>
        <strain evidence="3">FRACA_ARgP5</strain>
    </source>
</reference>
<keyword evidence="2" id="KW-0472">Membrane</keyword>
<dbReference type="OrthoDB" id="9794709at2"/>
<evidence type="ECO:0008006" key="5">
    <source>
        <dbReference type="Google" id="ProtNLM"/>
    </source>
</evidence>
<dbReference type="Proteomes" id="UP000234331">
    <property type="component" value="Unassembled WGS sequence"/>
</dbReference>
<evidence type="ECO:0000313" key="4">
    <source>
        <dbReference type="Proteomes" id="UP000234331"/>
    </source>
</evidence>
<feature type="transmembrane region" description="Helical" evidence="2">
    <location>
        <begin position="94"/>
        <end position="112"/>
    </location>
</feature>
<feature type="region of interest" description="Disordered" evidence="1">
    <location>
        <begin position="254"/>
        <end position="278"/>
    </location>
</feature>
<keyword evidence="4" id="KW-1185">Reference proteome</keyword>
<gene>
    <name evidence="3" type="ORF">FRACA_460017</name>
</gene>
<keyword evidence="2" id="KW-0812">Transmembrane</keyword>
<dbReference type="Pfam" id="PF03988">
    <property type="entry name" value="DUF347"/>
    <property type="match status" value="3"/>
</dbReference>
<accession>A0A2I2KXN9</accession>